<dbReference type="RefSeq" id="WP_164452030.1">
    <property type="nucleotide sequence ID" value="NZ_JAAIJQ010000015.1"/>
</dbReference>
<protein>
    <submittedName>
        <fullName evidence="2">DUF1845 domain-containing protein</fullName>
    </submittedName>
</protein>
<feature type="region of interest" description="Disordered" evidence="1">
    <location>
        <begin position="1"/>
        <end position="42"/>
    </location>
</feature>
<evidence type="ECO:0000256" key="1">
    <source>
        <dbReference type="SAM" id="MobiDB-lite"/>
    </source>
</evidence>
<gene>
    <name evidence="2" type="ORF">G3446_06910</name>
</gene>
<reference evidence="2 3" key="1">
    <citation type="submission" date="2020-02" db="EMBL/GenBank/DDBJ databases">
        <title>Genome sequences of Thiorhodococcus mannitoliphagus and Thiorhodococcus minor, purple sulfur photosynthetic bacteria in the gammaproteobacterial family, Chromatiaceae.</title>
        <authorList>
            <person name="Aviles F.A."/>
            <person name="Meyer T.E."/>
            <person name="Kyndt J.A."/>
        </authorList>
    </citation>
    <scope>NUCLEOTIDE SEQUENCE [LARGE SCALE GENOMIC DNA]</scope>
    <source>
        <strain evidence="2 3">DSM 11518</strain>
    </source>
</reference>
<sequence length="243" mass="27233">MAIEPSEATTPAAPPQPPAVDPGQPPAADKVAGSGRSARAYRHSRPVFDRQIRIHSEYARRLVSLRQFRPTMTALYGIDVILRIVATDEEADQFERVITQRLEALSEALVAERERLQLELERHDLLKARPRYTHPVDLKVQIASPHIGAYTHLILEVDQLMIAIDTLWLSGLLSSKARTEIGIRWRNQLGRAAQSFIELHRYAYDEAKRRGQSEAVDNAAREVVTATDEDPSADETDGDPDAE</sequence>
<accession>A0A6M0JXC4</accession>
<proteinExistence type="predicted"/>
<name>A0A6M0JXC4_9GAMM</name>
<evidence type="ECO:0000313" key="2">
    <source>
        <dbReference type="EMBL" id="NEV61621.1"/>
    </source>
</evidence>
<dbReference type="Proteomes" id="UP000483379">
    <property type="component" value="Unassembled WGS sequence"/>
</dbReference>
<dbReference type="AlphaFoldDB" id="A0A6M0JXC4"/>
<dbReference type="EMBL" id="JAAIJQ010000015">
    <property type="protein sequence ID" value="NEV61621.1"/>
    <property type="molecule type" value="Genomic_DNA"/>
</dbReference>
<feature type="compositionally biased region" description="Acidic residues" evidence="1">
    <location>
        <begin position="227"/>
        <end position="243"/>
    </location>
</feature>
<keyword evidence="3" id="KW-1185">Reference proteome</keyword>
<feature type="region of interest" description="Disordered" evidence="1">
    <location>
        <begin position="208"/>
        <end position="243"/>
    </location>
</feature>
<feature type="compositionally biased region" description="Pro residues" evidence="1">
    <location>
        <begin position="12"/>
        <end position="25"/>
    </location>
</feature>
<comment type="caution">
    <text evidence="2">The sequence shown here is derived from an EMBL/GenBank/DDBJ whole genome shotgun (WGS) entry which is preliminary data.</text>
</comment>
<evidence type="ECO:0000313" key="3">
    <source>
        <dbReference type="Proteomes" id="UP000483379"/>
    </source>
</evidence>
<organism evidence="2 3">
    <name type="scientific">Thiorhodococcus minor</name>
    <dbReference type="NCBI Taxonomy" id="57489"/>
    <lineage>
        <taxon>Bacteria</taxon>
        <taxon>Pseudomonadati</taxon>
        <taxon>Pseudomonadota</taxon>
        <taxon>Gammaproteobacteria</taxon>
        <taxon>Chromatiales</taxon>
        <taxon>Chromatiaceae</taxon>
        <taxon>Thiorhodococcus</taxon>
    </lineage>
</organism>